<dbReference type="InterPro" id="IPR046357">
    <property type="entry name" value="PPIase_dom_sf"/>
</dbReference>
<evidence type="ECO:0000259" key="8">
    <source>
        <dbReference type="PROSITE" id="PS50059"/>
    </source>
</evidence>
<dbReference type="PANTHER" id="PTHR43811">
    <property type="entry name" value="FKBP-TYPE PEPTIDYL-PROLYL CIS-TRANS ISOMERASE FKPA"/>
    <property type="match status" value="1"/>
</dbReference>
<feature type="chain" id="PRO_5041263113" description="Peptidyl-prolyl cis-trans isomerase" evidence="7">
    <location>
        <begin position="22"/>
        <end position="303"/>
    </location>
</feature>
<dbReference type="GO" id="GO:0003755">
    <property type="term" value="F:peptidyl-prolyl cis-trans isomerase activity"/>
    <property type="evidence" value="ECO:0007669"/>
    <property type="project" value="UniProtKB-UniRule"/>
</dbReference>
<dbReference type="AlphaFoldDB" id="A0AA49JI37"/>
<dbReference type="SUPFAM" id="SSF54534">
    <property type="entry name" value="FKBP-like"/>
    <property type="match status" value="2"/>
</dbReference>
<keyword evidence="4 5" id="KW-0413">Isomerase</keyword>
<evidence type="ECO:0000256" key="1">
    <source>
        <dbReference type="ARBA" id="ARBA00000971"/>
    </source>
</evidence>
<dbReference type="PANTHER" id="PTHR43811:SF57">
    <property type="entry name" value="FKBP-TYPE PEPTIDYL-PROLYL CIS-TRANS ISOMERASE FKPA-RELATED"/>
    <property type="match status" value="1"/>
</dbReference>
<dbReference type="PROSITE" id="PS50059">
    <property type="entry name" value="FKBP_PPIASE"/>
    <property type="match status" value="1"/>
</dbReference>
<feature type="signal peptide" evidence="7">
    <location>
        <begin position="1"/>
        <end position="21"/>
    </location>
</feature>
<evidence type="ECO:0000256" key="5">
    <source>
        <dbReference type="PROSITE-ProRule" id="PRU00277"/>
    </source>
</evidence>
<dbReference type="EC" id="5.2.1.8" evidence="6"/>
<comment type="catalytic activity">
    <reaction evidence="1 5 6">
        <text>[protein]-peptidylproline (omega=180) = [protein]-peptidylproline (omega=0)</text>
        <dbReference type="Rhea" id="RHEA:16237"/>
        <dbReference type="Rhea" id="RHEA-COMP:10747"/>
        <dbReference type="Rhea" id="RHEA-COMP:10748"/>
        <dbReference type="ChEBI" id="CHEBI:83833"/>
        <dbReference type="ChEBI" id="CHEBI:83834"/>
        <dbReference type="EC" id="5.2.1.8"/>
    </reaction>
</comment>
<dbReference type="FunFam" id="3.10.50.40:FF:000006">
    <property type="entry name" value="Peptidyl-prolyl cis-trans isomerase"/>
    <property type="match status" value="1"/>
</dbReference>
<name>A0AA49JI37_9BACT</name>
<gene>
    <name evidence="9" type="ORF">K4G66_12460</name>
</gene>
<organism evidence="9">
    <name type="scientific">Roseihalotalea indica</name>
    <dbReference type="NCBI Taxonomy" id="2867963"/>
    <lineage>
        <taxon>Bacteria</taxon>
        <taxon>Pseudomonadati</taxon>
        <taxon>Bacteroidota</taxon>
        <taxon>Cytophagia</taxon>
        <taxon>Cytophagales</taxon>
        <taxon>Catalimonadaceae</taxon>
        <taxon>Roseihalotalea</taxon>
    </lineage>
</organism>
<feature type="domain" description="PPIase FKBP-type" evidence="8">
    <location>
        <begin position="213"/>
        <end position="300"/>
    </location>
</feature>
<comment type="similarity">
    <text evidence="2 6">Belongs to the FKBP-type PPIase family.</text>
</comment>
<evidence type="ECO:0000313" key="9">
    <source>
        <dbReference type="EMBL" id="WKN39505.1"/>
    </source>
</evidence>
<evidence type="ECO:0000256" key="2">
    <source>
        <dbReference type="ARBA" id="ARBA00006577"/>
    </source>
</evidence>
<evidence type="ECO:0000256" key="7">
    <source>
        <dbReference type="SAM" id="SignalP"/>
    </source>
</evidence>
<protein>
    <recommendedName>
        <fullName evidence="6">Peptidyl-prolyl cis-trans isomerase</fullName>
        <ecNumber evidence="6">5.2.1.8</ecNumber>
    </recommendedName>
</protein>
<reference evidence="9" key="1">
    <citation type="journal article" date="2023" name="Comput. Struct. Biotechnol. J.">
        <title>Discovery of a novel marine Bacteroidetes with a rich repertoire of carbohydrate-active enzymes.</title>
        <authorList>
            <person name="Chen B."/>
            <person name="Liu G."/>
            <person name="Chen Q."/>
            <person name="Wang H."/>
            <person name="Liu L."/>
            <person name="Tang K."/>
        </authorList>
    </citation>
    <scope>NUCLEOTIDE SEQUENCE</scope>
    <source>
        <strain evidence="9">TK19036</strain>
    </source>
</reference>
<dbReference type="InterPro" id="IPR001179">
    <property type="entry name" value="PPIase_FKBP_dom"/>
</dbReference>
<keyword evidence="3 5" id="KW-0697">Rotamase</keyword>
<dbReference type="Pfam" id="PF00254">
    <property type="entry name" value="FKBP_C"/>
    <property type="match status" value="1"/>
</dbReference>
<reference evidence="9" key="2">
    <citation type="journal article" date="2024" name="Antonie Van Leeuwenhoek">
        <title>Roseihalotalea indica gen. nov., sp. nov., a halophilic Bacteroidetes from mesopelagic Southwest Indian Ocean with higher carbohydrate metabolic potential.</title>
        <authorList>
            <person name="Chen B."/>
            <person name="Zhang M."/>
            <person name="Lin D."/>
            <person name="Ye J."/>
            <person name="Tang K."/>
        </authorList>
    </citation>
    <scope>NUCLEOTIDE SEQUENCE</scope>
    <source>
        <strain evidence="9">TK19036</strain>
    </source>
</reference>
<evidence type="ECO:0000256" key="6">
    <source>
        <dbReference type="RuleBase" id="RU003915"/>
    </source>
</evidence>
<proteinExistence type="inferred from homology"/>
<keyword evidence="7" id="KW-0732">Signal</keyword>
<evidence type="ECO:0000256" key="3">
    <source>
        <dbReference type="ARBA" id="ARBA00023110"/>
    </source>
</evidence>
<dbReference type="Gene3D" id="3.10.50.40">
    <property type="match status" value="2"/>
</dbReference>
<accession>A0AA49JI37</accession>
<evidence type="ECO:0000256" key="4">
    <source>
        <dbReference type="ARBA" id="ARBA00023235"/>
    </source>
</evidence>
<dbReference type="PROSITE" id="PS51257">
    <property type="entry name" value="PROKAR_LIPOPROTEIN"/>
    <property type="match status" value="1"/>
</dbReference>
<sequence>MKRTFLSIAYASLVFLLGLSACNQTGEGEYSETPSGLKIKYIAEGEGAEPDSGYFLLLHMKYYQEDSLLFPPEGAGMDEAIPVRLESDSINQVYEAFGMLKKGDSAHFQVTPEELFVNTFRTTVPPGVEAETPITFHIGVEDVLSPQDFQVYQMEQTRKRQEDMLAQQAEQMQQDSVTINEYLAENKIEAESTDSGLRYTIVEKGSGVQPSAGDSVFVHYRGKLLDGTQFDASYDRGEPFGFVLGQRNVIAGWDEGIALLNKGGKATLYVPSPLAYGPQNIGPIAANSILIFDVELVDVKTAG</sequence>
<dbReference type="EMBL" id="CP120682">
    <property type="protein sequence ID" value="WKN39505.1"/>
    <property type="molecule type" value="Genomic_DNA"/>
</dbReference>